<proteinExistence type="predicted"/>
<keyword evidence="1" id="KW-0732">Signal</keyword>
<protein>
    <submittedName>
        <fullName evidence="3 4">Uncharacterized protein</fullName>
    </submittedName>
</protein>
<dbReference type="WBParaSite" id="PgR010_g132_t02">
    <property type="protein sequence ID" value="PgR010_g132_t02"/>
    <property type="gene ID" value="PgR010_g132"/>
</dbReference>
<organism evidence="2 3">
    <name type="scientific">Parascaris univalens</name>
    <name type="common">Nematode worm</name>
    <dbReference type="NCBI Taxonomy" id="6257"/>
    <lineage>
        <taxon>Eukaryota</taxon>
        <taxon>Metazoa</taxon>
        <taxon>Ecdysozoa</taxon>
        <taxon>Nematoda</taxon>
        <taxon>Chromadorea</taxon>
        <taxon>Rhabditida</taxon>
        <taxon>Spirurina</taxon>
        <taxon>Ascaridomorpha</taxon>
        <taxon>Ascaridoidea</taxon>
        <taxon>Ascarididae</taxon>
        <taxon>Parascaris</taxon>
    </lineage>
</organism>
<dbReference type="WBParaSite" id="PgR010_g132_t01">
    <property type="protein sequence ID" value="PgR010_g132_t01"/>
    <property type="gene ID" value="PgR010_g132"/>
</dbReference>
<feature type="signal peptide" evidence="1">
    <location>
        <begin position="1"/>
        <end position="19"/>
    </location>
</feature>
<sequence>MQIQHYIVLVVLVSALANGDCIDGNLPYEVTFNYDSKEPVFNCIPILCSNKIDIRAARCLIDWENIHCNRHHMDPQM</sequence>
<feature type="chain" id="PRO_5038276015" evidence="1">
    <location>
        <begin position="20"/>
        <end position="77"/>
    </location>
</feature>
<evidence type="ECO:0000313" key="4">
    <source>
        <dbReference type="WBParaSite" id="PgR010_g132_t02"/>
    </source>
</evidence>
<evidence type="ECO:0000313" key="2">
    <source>
        <dbReference type="Proteomes" id="UP000887569"/>
    </source>
</evidence>
<reference evidence="3 4" key="1">
    <citation type="submission" date="2022-11" db="UniProtKB">
        <authorList>
            <consortium name="WormBaseParasite"/>
        </authorList>
    </citation>
    <scope>IDENTIFICATION</scope>
</reference>
<keyword evidence="2" id="KW-1185">Reference proteome</keyword>
<dbReference type="Proteomes" id="UP000887569">
    <property type="component" value="Unplaced"/>
</dbReference>
<accession>A0A915AN42</accession>
<name>A0A915AN42_PARUN</name>
<evidence type="ECO:0000313" key="3">
    <source>
        <dbReference type="WBParaSite" id="PgR010_g132_t01"/>
    </source>
</evidence>
<dbReference type="AlphaFoldDB" id="A0A915AN42"/>
<evidence type="ECO:0000256" key="1">
    <source>
        <dbReference type="SAM" id="SignalP"/>
    </source>
</evidence>